<dbReference type="Gene3D" id="3.90.1150.30">
    <property type="match status" value="1"/>
</dbReference>
<dbReference type="PANTHER" id="PTHR35145">
    <property type="entry name" value="CYTOPLASMIC PROTEIN-RELATED"/>
    <property type="match status" value="1"/>
</dbReference>
<dbReference type="InterPro" id="IPR007351">
    <property type="entry name" value="YjbR"/>
</dbReference>
<organism evidence="1">
    <name type="scientific">hydrothermal vent metagenome</name>
    <dbReference type="NCBI Taxonomy" id="652676"/>
    <lineage>
        <taxon>unclassified sequences</taxon>
        <taxon>metagenomes</taxon>
        <taxon>ecological metagenomes</taxon>
    </lineage>
</organism>
<sequence>MTHRQSSEHSVAGRIDGPTRCGTLYAGTMPPETRIEKVRSWCAAMPASVLEFPFGDDAAVYKVGGKMFALATVNEDPGYITLKVDPDDGVALRSQHDFIREGYYMNKRHWITIDLVPEVPMDEVHELIGESYLLVVGSLTKKARVGLGIELP</sequence>
<accession>A0A3B0SJP1</accession>
<dbReference type="PANTHER" id="PTHR35145:SF1">
    <property type="entry name" value="CYTOPLASMIC PROTEIN"/>
    <property type="match status" value="1"/>
</dbReference>
<evidence type="ECO:0008006" key="2">
    <source>
        <dbReference type="Google" id="ProtNLM"/>
    </source>
</evidence>
<reference evidence="1" key="1">
    <citation type="submission" date="2018-06" db="EMBL/GenBank/DDBJ databases">
        <authorList>
            <person name="Zhirakovskaya E."/>
        </authorList>
    </citation>
    <scope>NUCLEOTIDE SEQUENCE</scope>
</reference>
<dbReference type="SUPFAM" id="SSF142906">
    <property type="entry name" value="YjbR-like"/>
    <property type="match status" value="1"/>
</dbReference>
<protein>
    <recommendedName>
        <fullName evidence="2">MmcQ-like protein</fullName>
    </recommendedName>
</protein>
<dbReference type="Pfam" id="PF04237">
    <property type="entry name" value="YjbR"/>
    <property type="match status" value="1"/>
</dbReference>
<evidence type="ECO:0000313" key="1">
    <source>
        <dbReference type="EMBL" id="VAW06451.1"/>
    </source>
</evidence>
<name>A0A3B0SJP1_9ZZZZ</name>
<gene>
    <name evidence="1" type="ORF">MNBD_ACTINO01-2418</name>
</gene>
<dbReference type="EMBL" id="UOEI01000472">
    <property type="protein sequence ID" value="VAW06451.1"/>
    <property type="molecule type" value="Genomic_DNA"/>
</dbReference>
<proteinExistence type="predicted"/>
<dbReference type="InterPro" id="IPR058532">
    <property type="entry name" value="YjbR/MT2646/Rv2570-like"/>
</dbReference>
<dbReference type="InterPro" id="IPR038056">
    <property type="entry name" value="YjbR-like_sf"/>
</dbReference>
<dbReference type="AlphaFoldDB" id="A0A3B0SJP1"/>